<organism evidence="1 2">
    <name type="scientific">Rhizopus azygosporus</name>
    <name type="common">Rhizopus microsporus var. azygosporus</name>
    <dbReference type="NCBI Taxonomy" id="86630"/>
    <lineage>
        <taxon>Eukaryota</taxon>
        <taxon>Fungi</taxon>
        <taxon>Fungi incertae sedis</taxon>
        <taxon>Mucoromycota</taxon>
        <taxon>Mucoromycotina</taxon>
        <taxon>Mucoromycetes</taxon>
        <taxon>Mucorales</taxon>
        <taxon>Mucorineae</taxon>
        <taxon>Rhizopodaceae</taxon>
        <taxon>Rhizopus</taxon>
    </lineage>
</organism>
<protein>
    <submittedName>
        <fullName evidence="1">Uncharacterized protein</fullName>
    </submittedName>
</protein>
<gene>
    <name evidence="1" type="ORF">CU097_015284</name>
</gene>
<dbReference type="OrthoDB" id="6499973at2759"/>
<dbReference type="Proteomes" id="UP000252139">
    <property type="component" value="Unassembled WGS sequence"/>
</dbReference>
<accession>A0A367KE73</accession>
<evidence type="ECO:0000313" key="2">
    <source>
        <dbReference type="Proteomes" id="UP000252139"/>
    </source>
</evidence>
<proteinExistence type="predicted"/>
<dbReference type="EMBL" id="PJQL01000062">
    <property type="protein sequence ID" value="RCI00410.1"/>
    <property type="molecule type" value="Genomic_DNA"/>
</dbReference>
<keyword evidence="2" id="KW-1185">Reference proteome</keyword>
<sequence length="107" mass="12021">MKDTNNNSNQSINTQLEDSQLSADDAGTFVFDSQLTSDSSTIQLGNYNIKSQDDLFHSRVMADSGYISEKPNAKNDQHDTEEDPYRWVILFSGFLAQVISMCTLSSW</sequence>
<reference evidence="1 2" key="1">
    <citation type="journal article" date="2018" name="G3 (Bethesda)">
        <title>Phylogenetic and Phylogenomic Definition of Rhizopus Species.</title>
        <authorList>
            <person name="Gryganskyi A.P."/>
            <person name="Golan J."/>
            <person name="Dolatabadi S."/>
            <person name="Mondo S."/>
            <person name="Robb S."/>
            <person name="Idnurm A."/>
            <person name="Muszewska A."/>
            <person name="Steczkiewicz K."/>
            <person name="Masonjones S."/>
            <person name="Liao H.L."/>
            <person name="Gajdeczka M.T."/>
            <person name="Anike F."/>
            <person name="Vuek A."/>
            <person name="Anishchenko I.M."/>
            <person name="Voigt K."/>
            <person name="de Hoog G.S."/>
            <person name="Smith M.E."/>
            <person name="Heitman J."/>
            <person name="Vilgalys R."/>
            <person name="Stajich J.E."/>
        </authorList>
    </citation>
    <scope>NUCLEOTIDE SEQUENCE [LARGE SCALE GENOMIC DNA]</scope>
    <source>
        <strain evidence="1 2">CBS 357.93</strain>
    </source>
</reference>
<comment type="caution">
    <text evidence="1">The sequence shown here is derived from an EMBL/GenBank/DDBJ whole genome shotgun (WGS) entry which is preliminary data.</text>
</comment>
<name>A0A367KE73_RHIAZ</name>
<dbReference type="AlphaFoldDB" id="A0A367KE73"/>
<evidence type="ECO:0000313" key="1">
    <source>
        <dbReference type="EMBL" id="RCI00410.1"/>
    </source>
</evidence>